<dbReference type="AlphaFoldDB" id="A0A1Q5NZC0"/>
<dbReference type="RefSeq" id="WP_073712923.1">
    <property type="nucleotide sequence ID" value="NZ_MRWQ01000031.1"/>
</dbReference>
<dbReference type="EMBL" id="MRWQ01000031">
    <property type="protein sequence ID" value="OKL35258.1"/>
    <property type="molecule type" value="Genomic_DNA"/>
</dbReference>
<protein>
    <submittedName>
        <fullName evidence="2">Uncharacterized protein</fullName>
    </submittedName>
</protein>
<gene>
    <name evidence="2" type="ORF">BLL40_16405</name>
</gene>
<sequence>MNNSENIKGPLIKTKNKKPNGIPRPDPIQFNQTKDPFKYKESPSKEMEVNLKIDDIVVPNKQPKKTKNVNTVSNNEEKTEKKSVVGRNNAVKSIKVPAELHMKINVLGKFMDETKTYAILDELIKNYVADKLTERQQKQFEYMSEFLMKI</sequence>
<evidence type="ECO:0000313" key="3">
    <source>
        <dbReference type="Proteomes" id="UP000186524"/>
    </source>
</evidence>
<reference evidence="2 3" key="1">
    <citation type="submission" date="2016-12" db="EMBL/GenBank/DDBJ databases">
        <title>Domibacillus sp. SAOS 44 whole genome sequencing.</title>
        <authorList>
            <person name="Verma A."/>
            <person name="Krishnamurthi S."/>
        </authorList>
    </citation>
    <scope>NUCLEOTIDE SEQUENCE [LARGE SCALE GENOMIC DNA]</scope>
    <source>
        <strain evidence="2 3">SAOS 44</strain>
    </source>
</reference>
<feature type="region of interest" description="Disordered" evidence="1">
    <location>
        <begin position="60"/>
        <end position="85"/>
    </location>
</feature>
<dbReference type="STRING" id="1714354.BLL40_16405"/>
<name>A0A1Q5NZC0_9BACI</name>
<dbReference type="Proteomes" id="UP000186524">
    <property type="component" value="Unassembled WGS sequence"/>
</dbReference>
<evidence type="ECO:0000313" key="2">
    <source>
        <dbReference type="EMBL" id="OKL35258.1"/>
    </source>
</evidence>
<feature type="region of interest" description="Disordered" evidence="1">
    <location>
        <begin position="1"/>
        <end position="45"/>
    </location>
</feature>
<evidence type="ECO:0000256" key="1">
    <source>
        <dbReference type="SAM" id="MobiDB-lite"/>
    </source>
</evidence>
<comment type="caution">
    <text evidence="2">The sequence shown here is derived from an EMBL/GenBank/DDBJ whole genome shotgun (WGS) entry which is preliminary data.</text>
</comment>
<keyword evidence="3" id="KW-1185">Reference proteome</keyword>
<proteinExistence type="predicted"/>
<organism evidence="2 3">
    <name type="scientific">Domibacillus mangrovi</name>
    <dbReference type="NCBI Taxonomy" id="1714354"/>
    <lineage>
        <taxon>Bacteria</taxon>
        <taxon>Bacillati</taxon>
        <taxon>Bacillota</taxon>
        <taxon>Bacilli</taxon>
        <taxon>Bacillales</taxon>
        <taxon>Bacillaceae</taxon>
        <taxon>Domibacillus</taxon>
    </lineage>
</organism>
<feature type="compositionally biased region" description="Basic and acidic residues" evidence="1">
    <location>
        <begin position="35"/>
        <end position="45"/>
    </location>
</feature>
<dbReference type="OrthoDB" id="2968857at2"/>
<accession>A0A1Q5NZC0</accession>